<dbReference type="EMBL" id="JARKIK010000040">
    <property type="protein sequence ID" value="KAK8738204.1"/>
    <property type="molecule type" value="Genomic_DNA"/>
</dbReference>
<dbReference type="GO" id="GO:0000027">
    <property type="term" value="P:ribosomal large subunit assembly"/>
    <property type="evidence" value="ECO:0007669"/>
    <property type="project" value="TreeGrafter"/>
</dbReference>
<dbReference type="PANTHER" id="PTHR45699:SF3">
    <property type="entry name" value="LARGE RIBOSOMAL SUBUNIT PROTEIN UL10"/>
    <property type="match status" value="1"/>
</dbReference>
<dbReference type="InterPro" id="IPR001790">
    <property type="entry name" value="Ribosomal_uL10"/>
</dbReference>
<evidence type="ECO:0000313" key="10">
    <source>
        <dbReference type="EMBL" id="KAK8738204.1"/>
    </source>
</evidence>
<dbReference type="InterPro" id="IPR043141">
    <property type="entry name" value="Ribosomal_uL10-like_sf"/>
</dbReference>
<evidence type="ECO:0000256" key="8">
    <source>
        <dbReference type="ARBA" id="ARBA00035444"/>
    </source>
</evidence>
<dbReference type="FunFam" id="3.90.105.20:FF:000001">
    <property type="entry name" value="60S acidic ribosomal protein P0"/>
    <property type="match status" value="1"/>
</dbReference>
<comment type="caution">
    <text evidence="10">The sequence shown here is derived from an EMBL/GenBank/DDBJ whole genome shotgun (WGS) entry which is preliminary data.</text>
</comment>
<organism evidence="10 11">
    <name type="scientific">Cherax quadricarinatus</name>
    <name type="common">Australian red claw crayfish</name>
    <dbReference type="NCBI Taxonomy" id="27406"/>
    <lineage>
        <taxon>Eukaryota</taxon>
        <taxon>Metazoa</taxon>
        <taxon>Ecdysozoa</taxon>
        <taxon>Arthropoda</taxon>
        <taxon>Crustacea</taxon>
        <taxon>Multicrustacea</taxon>
        <taxon>Malacostraca</taxon>
        <taxon>Eumalacostraca</taxon>
        <taxon>Eucarida</taxon>
        <taxon>Decapoda</taxon>
        <taxon>Pleocyemata</taxon>
        <taxon>Astacidea</taxon>
        <taxon>Parastacoidea</taxon>
        <taxon>Parastacidae</taxon>
        <taxon>Cherax</taxon>
    </lineage>
</organism>
<dbReference type="InterPro" id="IPR050323">
    <property type="entry name" value="Ribosomal_protein_uL10"/>
</dbReference>
<comment type="function">
    <text evidence="1">Ribosomal protein P0 is the functional equivalent of E.coli protein L10.</text>
</comment>
<feature type="non-terminal residue" evidence="10">
    <location>
        <position position="270"/>
    </location>
</feature>
<keyword evidence="11" id="KW-1185">Reference proteome</keyword>
<dbReference type="InterPro" id="IPR043164">
    <property type="entry name" value="Ribosomal_uL10-like_insert_sf"/>
</dbReference>
<evidence type="ECO:0000313" key="11">
    <source>
        <dbReference type="Proteomes" id="UP001445076"/>
    </source>
</evidence>
<comment type="similarity">
    <text evidence="2">Belongs to the universal ribosomal protein uL10 family.</text>
</comment>
<dbReference type="CDD" id="cd05795">
    <property type="entry name" value="Ribosomal_P0_L10e"/>
    <property type="match status" value="1"/>
</dbReference>
<reference evidence="10 11" key="1">
    <citation type="journal article" date="2024" name="BMC Genomics">
        <title>Genome assembly of redclaw crayfish (Cherax quadricarinatus) provides insights into its immune adaptation and hypoxia tolerance.</title>
        <authorList>
            <person name="Liu Z."/>
            <person name="Zheng J."/>
            <person name="Li H."/>
            <person name="Fang K."/>
            <person name="Wang S."/>
            <person name="He J."/>
            <person name="Zhou D."/>
            <person name="Weng S."/>
            <person name="Chi M."/>
            <person name="Gu Z."/>
            <person name="He J."/>
            <person name="Li F."/>
            <person name="Wang M."/>
        </authorList>
    </citation>
    <scope>NUCLEOTIDE SEQUENCE [LARGE SCALE GENOMIC DNA]</scope>
    <source>
        <strain evidence="10">ZL_2023a</strain>
    </source>
</reference>
<dbReference type="SUPFAM" id="SSF160369">
    <property type="entry name" value="Ribosomal protein L10-like"/>
    <property type="match status" value="1"/>
</dbReference>
<protein>
    <recommendedName>
        <fullName evidence="7">Large ribosomal subunit protein uL10</fullName>
    </recommendedName>
    <alternativeName>
        <fullName evidence="8">60S acidic ribosomal protein P0</fullName>
    </alternativeName>
</protein>
<evidence type="ECO:0000256" key="6">
    <source>
        <dbReference type="ARBA" id="ARBA00023274"/>
    </source>
</evidence>
<comment type="subunit">
    <text evidence="3">P0 forms a pentameric complex by interaction with dimers of P1 and P2.</text>
</comment>
<dbReference type="GO" id="GO:0022625">
    <property type="term" value="C:cytosolic large ribosomal subunit"/>
    <property type="evidence" value="ECO:0007669"/>
    <property type="project" value="TreeGrafter"/>
</dbReference>
<evidence type="ECO:0000256" key="2">
    <source>
        <dbReference type="ARBA" id="ARBA00008889"/>
    </source>
</evidence>
<dbReference type="Gene3D" id="3.30.70.1730">
    <property type="match status" value="1"/>
</dbReference>
<dbReference type="GO" id="GO:0002181">
    <property type="term" value="P:cytoplasmic translation"/>
    <property type="evidence" value="ECO:0007669"/>
    <property type="project" value="TreeGrafter"/>
</dbReference>
<dbReference type="Pfam" id="PF17777">
    <property type="entry name" value="RL10P_insert"/>
    <property type="match status" value="1"/>
</dbReference>
<accession>A0AAW0XCY3</accession>
<keyword evidence="4" id="KW-0597">Phosphoprotein</keyword>
<evidence type="ECO:0000256" key="4">
    <source>
        <dbReference type="ARBA" id="ARBA00022553"/>
    </source>
</evidence>
<dbReference type="PIRSF" id="PIRSF039087">
    <property type="entry name" value="L10E"/>
    <property type="match status" value="1"/>
</dbReference>
<dbReference type="Proteomes" id="UP001445076">
    <property type="component" value="Unassembled WGS sequence"/>
</dbReference>
<dbReference type="FunFam" id="3.30.70.1730:FF:000002">
    <property type="entry name" value="60S acidic ribosomal protein P0"/>
    <property type="match status" value="1"/>
</dbReference>
<dbReference type="Gene3D" id="3.90.105.20">
    <property type="match status" value="1"/>
</dbReference>
<dbReference type="GO" id="GO:0003735">
    <property type="term" value="F:structural constituent of ribosome"/>
    <property type="evidence" value="ECO:0007669"/>
    <property type="project" value="TreeGrafter"/>
</dbReference>
<evidence type="ECO:0000256" key="3">
    <source>
        <dbReference type="ARBA" id="ARBA00011521"/>
    </source>
</evidence>
<proteinExistence type="inferred from homology"/>
<dbReference type="AlphaFoldDB" id="A0AAW0XCY3"/>
<dbReference type="PANTHER" id="PTHR45699">
    <property type="entry name" value="60S ACIDIC RIBOSOMAL PROTEIN P0"/>
    <property type="match status" value="1"/>
</dbReference>
<name>A0AAW0XCY3_CHEQU</name>
<evidence type="ECO:0000256" key="7">
    <source>
        <dbReference type="ARBA" id="ARBA00035202"/>
    </source>
</evidence>
<feature type="domain" description="Large ribosomal subunit protein uL10-like insertion" evidence="9">
    <location>
        <begin position="111"/>
        <end position="180"/>
    </location>
</feature>
<sequence length="270" mass="29879">MVRVDKTTWKANYFTKITKLFDDYSRCFIVGADNVGSKQMQEIRMALRGCAVVLMGKNTMMRKAIRGHLENNPNLERLLPHIVNNVGFVFTNFDLVEVRDKLLANKKKAPARPGAIAPCAVTLPAQNTGLGPEKTSFFQALQIPTKISRGTIEIVNDVQLMKEGDKVGASEATLLNMLNVSPFTYGLIVEQVYDQGTVFSPKVLDITDEDLNKTFEEALKRVAALSLSIGYPTIVSVPHSIVNGMRRLLALAAVTDITFKEAETVKEFLT</sequence>
<gene>
    <name evidence="10" type="ORF">OTU49_004101</name>
</gene>
<keyword evidence="5" id="KW-0689">Ribosomal protein</keyword>
<evidence type="ECO:0000256" key="1">
    <source>
        <dbReference type="ARBA" id="ARBA00002200"/>
    </source>
</evidence>
<dbReference type="GO" id="GO:0070180">
    <property type="term" value="F:large ribosomal subunit rRNA binding"/>
    <property type="evidence" value="ECO:0007669"/>
    <property type="project" value="TreeGrafter"/>
</dbReference>
<dbReference type="Pfam" id="PF00466">
    <property type="entry name" value="Ribosomal_L10"/>
    <property type="match status" value="1"/>
</dbReference>
<dbReference type="InterPro" id="IPR030670">
    <property type="entry name" value="uL10_eukaryotes"/>
</dbReference>
<keyword evidence="6" id="KW-0687">Ribonucleoprotein</keyword>
<evidence type="ECO:0000259" key="9">
    <source>
        <dbReference type="Pfam" id="PF17777"/>
    </source>
</evidence>
<evidence type="ECO:0000256" key="5">
    <source>
        <dbReference type="ARBA" id="ARBA00022980"/>
    </source>
</evidence>
<dbReference type="InterPro" id="IPR040637">
    <property type="entry name" value="Ribosomal_uL10-like_insert"/>
</dbReference>